<evidence type="ECO:0000313" key="4">
    <source>
        <dbReference type="Proteomes" id="UP000198942"/>
    </source>
</evidence>
<dbReference type="PANTHER" id="PTHR47786">
    <property type="entry name" value="ALPHA-1,4-GLUCAN:MALTOSE-1-PHOSPHATE MALTOSYLTRANSFERASE"/>
    <property type="match status" value="1"/>
</dbReference>
<dbReference type="STRING" id="551995.SAMN05192574_10770"/>
<protein>
    <submittedName>
        <fullName evidence="3">Glycosidase</fullName>
    </submittedName>
</protein>
<dbReference type="OrthoDB" id="9806009at2"/>
<dbReference type="InterPro" id="IPR032091">
    <property type="entry name" value="Malt_amylase-like_C"/>
</dbReference>
<proteinExistence type="predicted"/>
<feature type="domain" description="Glycosyl hydrolase family 13 catalytic" evidence="2">
    <location>
        <begin position="65"/>
        <end position="380"/>
    </location>
</feature>
<sequence>MRLRNKFKWYRVLLIAVLSGATIAGCSKSKTVPPVVPPPVTDTDPVQYGTPFGGVPATKDIVMYEVNIKTFAPANFDGVKARLDSIKALGVNVIWLMPTYPIGVVKASGSPYAVKDYEGVNPEFGSLDDLRSLVARAHTLGMAVILDWEANDTSWDNAWITQHPSWYQQDANGNIKQLSTYTDVAALNFNSVDMRDAMIKAMKYWIFTANVDGYRCDFADNAPSDFWTQAIDALNKITTHKLIYLAEGTKGSEITDGFQLGYAFNFYGTIKSVFAGGQVNNLFTTNAAELASLPSPGLKLRYITNHDNASSDGSTIAEYGGKQGALAAFVLASYMGGVPLIYSSQEVGYPNAINFFNTVPVDYTANPDMVAAYKKILAFRAAHEAVKTGLLTQYNDTNVAAFEKVSGTDDVLVLVNTRNNAVPFNIPLPLQNTTWIDGISGVTTTLSSQLTLQAYSYLILKKR</sequence>
<evidence type="ECO:0000313" key="3">
    <source>
        <dbReference type="EMBL" id="SEO32363.1"/>
    </source>
</evidence>
<dbReference type="Proteomes" id="UP000198942">
    <property type="component" value="Unassembled WGS sequence"/>
</dbReference>
<dbReference type="SMART" id="SM00642">
    <property type="entry name" value="Aamy"/>
    <property type="match status" value="1"/>
</dbReference>
<dbReference type="SUPFAM" id="SSF51011">
    <property type="entry name" value="Glycosyl hydrolase domain"/>
    <property type="match status" value="1"/>
</dbReference>
<keyword evidence="1" id="KW-0732">Signal</keyword>
<dbReference type="RefSeq" id="WP_091214050.1">
    <property type="nucleotide sequence ID" value="NZ_FOCL01000007.1"/>
</dbReference>
<gene>
    <name evidence="3" type="ORF">SAMN05192574_10770</name>
</gene>
<keyword evidence="4" id="KW-1185">Reference proteome</keyword>
<keyword evidence="3" id="KW-0378">Hydrolase</keyword>
<reference evidence="4" key="1">
    <citation type="submission" date="2016-10" db="EMBL/GenBank/DDBJ databases">
        <authorList>
            <person name="Varghese N."/>
            <person name="Submissions S."/>
        </authorList>
    </citation>
    <scope>NUCLEOTIDE SEQUENCE [LARGE SCALE GENOMIC DNA]</scope>
    <source>
        <strain evidence="4">Gh-48</strain>
    </source>
</reference>
<dbReference type="Gene3D" id="3.20.20.80">
    <property type="entry name" value="Glycosidases"/>
    <property type="match status" value="1"/>
</dbReference>
<dbReference type="Gene3D" id="2.60.40.1180">
    <property type="entry name" value="Golgi alpha-mannosidase II"/>
    <property type="match status" value="1"/>
</dbReference>
<dbReference type="GO" id="GO:0005975">
    <property type="term" value="P:carbohydrate metabolic process"/>
    <property type="evidence" value="ECO:0007669"/>
    <property type="project" value="InterPro"/>
</dbReference>
<dbReference type="GO" id="GO:0016798">
    <property type="term" value="F:hydrolase activity, acting on glycosyl bonds"/>
    <property type="evidence" value="ECO:0007669"/>
    <property type="project" value="UniProtKB-KW"/>
</dbReference>
<accession>A0A1H8NSK1</accession>
<name>A0A1H8NSK1_9SPHI</name>
<dbReference type="InterPro" id="IPR017853">
    <property type="entry name" value="GH"/>
</dbReference>
<dbReference type="CDD" id="cd11313">
    <property type="entry name" value="AmyAc_arch_bac_AmyA"/>
    <property type="match status" value="1"/>
</dbReference>
<dbReference type="Pfam" id="PF00128">
    <property type="entry name" value="Alpha-amylase"/>
    <property type="match status" value="1"/>
</dbReference>
<evidence type="ECO:0000256" key="1">
    <source>
        <dbReference type="SAM" id="SignalP"/>
    </source>
</evidence>
<dbReference type="EMBL" id="FOCL01000007">
    <property type="protein sequence ID" value="SEO32363.1"/>
    <property type="molecule type" value="Genomic_DNA"/>
</dbReference>
<feature type="signal peptide" evidence="1">
    <location>
        <begin position="1"/>
        <end position="24"/>
    </location>
</feature>
<evidence type="ECO:0000259" key="2">
    <source>
        <dbReference type="SMART" id="SM00642"/>
    </source>
</evidence>
<dbReference type="InterPro" id="IPR013780">
    <property type="entry name" value="Glyco_hydro_b"/>
</dbReference>
<dbReference type="AlphaFoldDB" id="A0A1H8NSK1"/>
<dbReference type="SUPFAM" id="SSF51445">
    <property type="entry name" value="(Trans)glycosidases"/>
    <property type="match status" value="1"/>
</dbReference>
<feature type="chain" id="PRO_5011434583" evidence="1">
    <location>
        <begin position="25"/>
        <end position="463"/>
    </location>
</feature>
<dbReference type="PANTHER" id="PTHR47786:SF2">
    <property type="entry name" value="GLYCOSYL HYDROLASE FAMILY 13 CATALYTIC DOMAIN-CONTAINING PROTEIN"/>
    <property type="match status" value="1"/>
</dbReference>
<dbReference type="InterPro" id="IPR006047">
    <property type="entry name" value="GH13_cat_dom"/>
</dbReference>
<dbReference type="PROSITE" id="PS51257">
    <property type="entry name" value="PROKAR_LIPOPROTEIN"/>
    <property type="match status" value="1"/>
</dbReference>
<dbReference type="Pfam" id="PF16657">
    <property type="entry name" value="Malt_amylase_C"/>
    <property type="match status" value="1"/>
</dbReference>
<organism evidence="3 4">
    <name type="scientific">Mucilaginibacter gossypiicola</name>
    <dbReference type="NCBI Taxonomy" id="551995"/>
    <lineage>
        <taxon>Bacteria</taxon>
        <taxon>Pseudomonadati</taxon>
        <taxon>Bacteroidota</taxon>
        <taxon>Sphingobacteriia</taxon>
        <taxon>Sphingobacteriales</taxon>
        <taxon>Sphingobacteriaceae</taxon>
        <taxon>Mucilaginibacter</taxon>
    </lineage>
</organism>
<keyword evidence="3" id="KW-0326">Glycosidase</keyword>